<dbReference type="GO" id="GO:0005886">
    <property type="term" value="C:plasma membrane"/>
    <property type="evidence" value="ECO:0007669"/>
    <property type="project" value="TreeGrafter"/>
</dbReference>
<feature type="transmembrane region" description="Helical" evidence="6">
    <location>
        <begin position="156"/>
        <end position="181"/>
    </location>
</feature>
<keyword evidence="8" id="KW-1185">Reference proteome</keyword>
<evidence type="ECO:0000313" key="8">
    <source>
        <dbReference type="Proteomes" id="UP000262825"/>
    </source>
</evidence>
<dbReference type="InterPro" id="IPR001248">
    <property type="entry name" value="Pur-cyt_permease"/>
</dbReference>
<feature type="transmembrane region" description="Helical" evidence="6">
    <location>
        <begin position="215"/>
        <end position="232"/>
    </location>
</feature>
<feature type="transmembrane region" description="Helical" evidence="6">
    <location>
        <begin position="526"/>
        <end position="545"/>
    </location>
</feature>
<dbReference type="Proteomes" id="UP000262825">
    <property type="component" value="Unassembled WGS sequence"/>
</dbReference>
<sequence length="620" mass="69272">MKQNSPDLEAHPIASTNNINIITSLVSNQDLDIVHQQVELEKEEVPTTKWKKFLKKLEVPHEGKAISILRNPDLEPVKDEDRNWGFWSNFAYWGLPNFSVMTYSTGSALLGLNLDIKQSIGAIVIANIIIAGMTILNCNPGLKYHIGYTLDQRMIFGIYGSVIGIIFRVGISVVMYGYIAWSGGLCVNMMLESLSHHYLHLPNYFPDSVPMDTKGLVGFLVFQLVSMSLFAVSPRKIRLPNIISCFMTLFAVIGILAYTVNKAGGPGPLFYQPVELTESVRSWAWIFAITIWGSGVSVGITNQSDFSRFAGNTWSCYLGTFFGVVLPGTFICAAGMFVASACKKLYGVAYWTPNDISHQWLMDNYDGKGRAASFFVGLAFAACQVFLNMTQNGFACGMDLTGLLPKYINCARGTLFVCLISWCDCPWTFFQSSSTFLDAMSAFGMFTLPITIMNYVEFFIIRRSKLSMIDFFTTSPNGSYYYFRGFNIRAVVTLIVSVVLGIPGLYYSCNPQVEANAGMMNFFEGYWFFIPVLSFGLYLVLSYAFPYKHDRLGVSDPVDYFNCFSEKECEAMGMIKYEGDGDAYEIIDTELISQRAEHKSISGTSEDGIQEIDEIVAKKE</sequence>
<comment type="similarity">
    <text evidence="2">Belongs to the purine-cytosine permease (2.A.39) family.</text>
</comment>
<dbReference type="AlphaFoldDB" id="A0A376B1T6"/>
<dbReference type="Pfam" id="PF02133">
    <property type="entry name" value="Transp_cyt_pur"/>
    <property type="match status" value="1"/>
</dbReference>
<dbReference type="GO" id="GO:0015205">
    <property type="term" value="F:nucleobase transmembrane transporter activity"/>
    <property type="evidence" value="ECO:0007669"/>
    <property type="project" value="TreeGrafter"/>
</dbReference>
<accession>A0A376B1T6</accession>
<evidence type="ECO:0000256" key="3">
    <source>
        <dbReference type="ARBA" id="ARBA00022692"/>
    </source>
</evidence>
<feature type="transmembrane region" description="Helical" evidence="6">
    <location>
        <begin position="410"/>
        <end position="430"/>
    </location>
</feature>
<gene>
    <name evidence="7" type="ORF">SCODWIG_00195</name>
</gene>
<feature type="transmembrane region" description="Helical" evidence="6">
    <location>
        <begin position="239"/>
        <end position="260"/>
    </location>
</feature>
<dbReference type="Gene3D" id="1.10.4160.10">
    <property type="entry name" value="Hydantoin permease"/>
    <property type="match status" value="1"/>
</dbReference>
<keyword evidence="4 6" id="KW-1133">Transmembrane helix</keyword>
<dbReference type="EMBL" id="UFAJ01000013">
    <property type="protein sequence ID" value="SSD58434.1"/>
    <property type="molecule type" value="Genomic_DNA"/>
</dbReference>
<evidence type="ECO:0000256" key="1">
    <source>
        <dbReference type="ARBA" id="ARBA00004141"/>
    </source>
</evidence>
<comment type="subcellular location">
    <subcellularLocation>
        <location evidence="1">Membrane</location>
        <topology evidence="1">Multi-pass membrane protein</topology>
    </subcellularLocation>
</comment>
<keyword evidence="3 6" id="KW-0812">Transmembrane</keyword>
<reference evidence="8" key="1">
    <citation type="submission" date="2018-06" db="EMBL/GenBank/DDBJ databases">
        <authorList>
            <person name="Guldener U."/>
        </authorList>
    </citation>
    <scope>NUCLEOTIDE SEQUENCE [LARGE SCALE GENOMIC DNA]</scope>
    <source>
        <strain evidence="8">UTAD17</strain>
    </source>
</reference>
<feature type="transmembrane region" description="Helical" evidence="6">
    <location>
        <begin position="280"/>
        <end position="302"/>
    </location>
</feature>
<dbReference type="InterPro" id="IPR045225">
    <property type="entry name" value="Uracil/uridine/allantoin_perm"/>
</dbReference>
<feature type="transmembrane region" description="Helical" evidence="6">
    <location>
        <begin position="314"/>
        <end position="338"/>
    </location>
</feature>
<proteinExistence type="inferred from homology"/>
<name>A0A376B1T6_9ASCO</name>
<feature type="transmembrane region" description="Helical" evidence="6">
    <location>
        <begin position="442"/>
        <end position="461"/>
    </location>
</feature>
<dbReference type="PANTHER" id="PTHR30618">
    <property type="entry name" value="NCS1 FAMILY PURINE/PYRIMIDINE TRANSPORTER"/>
    <property type="match status" value="1"/>
</dbReference>
<dbReference type="PANTHER" id="PTHR30618:SF15">
    <property type="entry name" value="NICOTINAMIDE RIBOSIDE TRANSPORTER 1-RELATED"/>
    <property type="match status" value="1"/>
</dbReference>
<feature type="transmembrane region" description="Helical" evidence="6">
    <location>
        <begin position="371"/>
        <end position="389"/>
    </location>
</feature>
<evidence type="ECO:0000313" key="7">
    <source>
        <dbReference type="EMBL" id="SSD58434.1"/>
    </source>
</evidence>
<dbReference type="VEuPathDB" id="FungiDB:SCODWIG_00195"/>
<evidence type="ECO:0000256" key="4">
    <source>
        <dbReference type="ARBA" id="ARBA00022989"/>
    </source>
</evidence>
<feature type="transmembrane region" description="Helical" evidence="6">
    <location>
        <begin position="118"/>
        <end position="136"/>
    </location>
</feature>
<feature type="transmembrane region" description="Helical" evidence="6">
    <location>
        <begin position="481"/>
        <end position="506"/>
    </location>
</feature>
<evidence type="ECO:0000256" key="5">
    <source>
        <dbReference type="ARBA" id="ARBA00023136"/>
    </source>
</evidence>
<organism evidence="7 8">
    <name type="scientific">Saccharomycodes ludwigii</name>
    <dbReference type="NCBI Taxonomy" id="36035"/>
    <lineage>
        <taxon>Eukaryota</taxon>
        <taxon>Fungi</taxon>
        <taxon>Dikarya</taxon>
        <taxon>Ascomycota</taxon>
        <taxon>Saccharomycotina</taxon>
        <taxon>Saccharomycetes</taxon>
        <taxon>Saccharomycodales</taxon>
        <taxon>Saccharomycodaceae</taxon>
        <taxon>Saccharomycodes</taxon>
    </lineage>
</organism>
<protein>
    <submittedName>
        <fullName evidence="7">Related to Thiamine transporter THI72</fullName>
    </submittedName>
</protein>
<evidence type="ECO:0000256" key="6">
    <source>
        <dbReference type="SAM" id="Phobius"/>
    </source>
</evidence>
<feature type="transmembrane region" description="Helical" evidence="6">
    <location>
        <begin position="90"/>
        <end position="112"/>
    </location>
</feature>
<evidence type="ECO:0000256" key="2">
    <source>
        <dbReference type="ARBA" id="ARBA00008974"/>
    </source>
</evidence>
<keyword evidence="5 6" id="KW-0472">Membrane</keyword>